<dbReference type="EMBL" id="DF237097">
    <property type="protein sequence ID" value="GAQ83441.1"/>
    <property type="molecule type" value="Genomic_DNA"/>
</dbReference>
<sequence length="170" mass="19288">MNSFAVLDSPEPDEGVRTRSKQRRKSKGKAPSEEDIAVPDVQSPKSSRKKKEKGAQPAAKQEANVYASAQDELPSTTKRELASDQVTEQEEQRKLGLVGQVVHWIDVKIFQYNVTFGLYMLDRWERWLFNICAFSLIFAVGYSSYKIARPYTAALQVFLESLVKQDEAPE</sequence>
<dbReference type="Proteomes" id="UP000054558">
    <property type="component" value="Unassembled WGS sequence"/>
</dbReference>
<evidence type="ECO:0000256" key="5">
    <source>
        <dbReference type="ARBA" id="ARBA00023136"/>
    </source>
</evidence>
<comment type="subcellular location">
    <subcellularLocation>
        <location evidence="1">Endoplasmic reticulum membrane</location>
        <topology evidence="1">Multi-pass membrane protein</topology>
    </subcellularLocation>
</comment>
<organism evidence="7 8">
    <name type="scientific">Klebsormidium nitens</name>
    <name type="common">Green alga</name>
    <name type="synonym">Ulothrix nitens</name>
    <dbReference type="NCBI Taxonomy" id="105231"/>
    <lineage>
        <taxon>Eukaryota</taxon>
        <taxon>Viridiplantae</taxon>
        <taxon>Streptophyta</taxon>
        <taxon>Klebsormidiophyceae</taxon>
        <taxon>Klebsormidiales</taxon>
        <taxon>Klebsormidiaceae</taxon>
        <taxon>Klebsormidium</taxon>
    </lineage>
</organism>
<dbReference type="InterPro" id="IPR024512">
    <property type="entry name" value="Ser_palmitoyltrfase_ssu-like"/>
</dbReference>
<dbReference type="GO" id="GO:0005789">
    <property type="term" value="C:endoplasmic reticulum membrane"/>
    <property type="evidence" value="ECO:0007669"/>
    <property type="project" value="UniProtKB-SubCell"/>
</dbReference>
<keyword evidence="2" id="KW-0812">Transmembrane</keyword>
<protein>
    <submittedName>
        <fullName evidence="7">Uncharacterized protein</fullName>
    </submittedName>
</protein>
<dbReference type="PANTHER" id="PTHR33727">
    <property type="entry name" value="OS07G0446900 PROTEIN"/>
    <property type="match status" value="1"/>
</dbReference>
<evidence type="ECO:0000313" key="8">
    <source>
        <dbReference type="Proteomes" id="UP000054558"/>
    </source>
</evidence>
<evidence type="ECO:0000256" key="6">
    <source>
        <dbReference type="SAM" id="MobiDB-lite"/>
    </source>
</evidence>
<feature type="region of interest" description="Disordered" evidence="6">
    <location>
        <begin position="1"/>
        <end position="85"/>
    </location>
</feature>
<dbReference type="Pfam" id="PF11779">
    <property type="entry name" value="SPT_ssu-like"/>
    <property type="match status" value="1"/>
</dbReference>
<evidence type="ECO:0000256" key="3">
    <source>
        <dbReference type="ARBA" id="ARBA00022824"/>
    </source>
</evidence>
<dbReference type="PANTHER" id="PTHR33727:SF5">
    <property type="entry name" value="PROTEIN, PUTATIVE (DUF3317)-RELATED"/>
    <property type="match status" value="1"/>
</dbReference>
<reference evidence="7 8" key="1">
    <citation type="journal article" date="2014" name="Nat. Commun.">
        <title>Klebsormidium flaccidum genome reveals primary factors for plant terrestrial adaptation.</title>
        <authorList>
            <person name="Hori K."/>
            <person name="Maruyama F."/>
            <person name="Fujisawa T."/>
            <person name="Togashi T."/>
            <person name="Yamamoto N."/>
            <person name="Seo M."/>
            <person name="Sato S."/>
            <person name="Yamada T."/>
            <person name="Mori H."/>
            <person name="Tajima N."/>
            <person name="Moriyama T."/>
            <person name="Ikeuchi M."/>
            <person name="Watanabe M."/>
            <person name="Wada H."/>
            <person name="Kobayashi K."/>
            <person name="Saito M."/>
            <person name="Masuda T."/>
            <person name="Sasaki-Sekimoto Y."/>
            <person name="Mashiguchi K."/>
            <person name="Awai K."/>
            <person name="Shimojima M."/>
            <person name="Masuda S."/>
            <person name="Iwai M."/>
            <person name="Nobusawa T."/>
            <person name="Narise T."/>
            <person name="Kondo S."/>
            <person name="Saito H."/>
            <person name="Sato R."/>
            <person name="Murakawa M."/>
            <person name="Ihara Y."/>
            <person name="Oshima-Yamada Y."/>
            <person name="Ohtaka K."/>
            <person name="Satoh M."/>
            <person name="Sonobe K."/>
            <person name="Ishii M."/>
            <person name="Ohtani R."/>
            <person name="Kanamori-Sato M."/>
            <person name="Honoki R."/>
            <person name="Miyazaki D."/>
            <person name="Mochizuki H."/>
            <person name="Umetsu J."/>
            <person name="Higashi K."/>
            <person name="Shibata D."/>
            <person name="Kamiya Y."/>
            <person name="Sato N."/>
            <person name="Nakamura Y."/>
            <person name="Tabata S."/>
            <person name="Ida S."/>
            <person name="Kurokawa K."/>
            <person name="Ohta H."/>
        </authorList>
    </citation>
    <scope>NUCLEOTIDE SEQUENCE [LARGE SCALE GENOMIC DNA]</scope>
    <source>
        <strain evidence="7 8">NIES-2285</strain>
    </source>
</reference>
<keyword evidence="3" id="KW-0256">Endoplasmic reticulum</keyword>
<keyword evidence="5" id="KW-0472">Membrane</keyword>
<evidence type="ECO:0000256" key="4">
    <source>
        <dbReference type="ARBA" id="ARBA00022989"/>
    </source>
</evidence>
<keyword evidence="4" id="KW-1133">Transmembrane helix</keyword>
<evidence type="ECO:0000256" key="1">
    <source>
        <dbReference type="ARBA" id="ARBA00004477"/>
    </source>
</evidence>
<keyword evidence="8" id="KW-1185">Reference proteome</keyword>
<accession>A0A1Y1I2N4</accession>
<proteinExistence type="predicted"/>
<evidence type="ECO:0000256" key="2">
    <source>
        <dbReference type="ARBA" id="ARBA00022692"/>
    </source>
</evidence>
<dbReference type="OrthoDB" id="202672at2759"/>
<dbReference type="AlphaFoldDB" id="A0A1Y1I2N4"/>
<evidence type="ECO:0000313" key="7">
    <source>
        <dbReference type="EMBL" id="GAQ83441.1"/>
    </source>
</evidence>
<feature type="compositionally biased region" description="Basic residues" evidence="6">
    <location>
        <begin position="18"/>
        <end position="28"/>
    </location>
</feature>
<name>A0A1Y1I2N4_KLENI</name>
<gene>
    <name evidence="7" type="ORF">KFL_001480100</name>
</gene>